<feature type="region of interest" description="Disordered" evidence="1">
    <location>
        <begin position="227"/>
        <end position="280"/>
    </location>
</feature>
<proteinExistence type="predicted"/>
<keyword evidence="2" id="KW-0472">Membrane</keyword>
<feature type="compositionally biased region" description="Basic and acidic residues" evidence="1">
    <location>
        <begin position="269"/>
        <end position="280"/>
    </location>
</feature>
<keyword evidence="2" id="KW-1133">Transmembrane helix</keyword>
<feature type="compositionally biased region" description="Basic and acidic residues" evidence="1">
    <location>
        <begin position="227"/>
        <end position="244"/>
    </location>
</feature>
<evidence type="ECO:0000256" key="1">
    <source>
        <dbReference type="SAM" id="MobiDB-lite"/>
    </source>
</evidence>
<dbReference type="EMBL" id="CAADEY010000191">
    <property type="protein sequence ID" value="VFJ68695.1"/>
    <property type="molecule type" value="Genomic_DNA"/>
</dbReference>
<dbReference type="AlphaFoldDB" id="A0A450TLT9"/>
<reference evidence="3" key="1">
    <citation type="submission" date="2019-02" db="EMBL/GenBank/DDBJ databases">
        <authorList>
            <person name="Gruber-Vodicka R. H."/>
            <person name="Seah K. B. B."/>
        </authorList>
    </citation>
    <scope>NUCLEOTIDE SEQUENCE</scope>
    <source>
        <strain evidence="3">BECK_DK161</strain>
    </source>
</reference>
<feature type="transmembrane region" description="Helical" evidence="2">
    <location>
        <begin position="65"/>
        <end position="82"/>
    </location>
</feature>
<feature type="transmembrane region" description="Helical" evidence="2">
    <location>
        <begin position="88"/>
        <end position="112"/>
    </location>
</feature>
<evidence type="ECO:0000313" key="3">
    <source>
        <dbReference type="EMBL" id="VFJ68695.1"/>
    </source>
</evidence>
<gene>
    <name evidence="3" type="ORF">BECKDK2373C_GA0170839_11915</name>
</gene>
<protein>
    <submittedName>
        <fullName evidence="3">Uncharacterized protein</fullName>
    </submittedName>
</protein>
<sequence length="280" mass="31866">MNKKYKVKVDEKSYDVEIQENDTVDFDYKSYEKSLSNILEQAQKEFWSVCIDFSRYQIIVGKNNLWVAAALIGAYAALYNRFHSNIDLASMVGVLFCISFGFAIVSFGLCLYGMPLRNGYGFPYERNWSEFSEQAYERLENGAANSYITYLTNAIKKTDEASTSNRAANSSRAKIFRWTSYLLISSLLLSITSVFLFIIDVSLKDECSYLLTNTKTYVRCIMSNETPKQDTQKKPDVPKPERPAVKPKSTSNTSRMFLDDSVSSLPETGKTETKRDSNSK</sequence>
<organism evidence="3">
    <name type="scientific">Candidatus Kentrum sp. DK</name>
    <dbReference type="NCBI Taxonomy" id="2126562"/>
    <lineage>
        <taxon>Bacteria</taxon>
        <taxon>Pseudomonadati</taxon>
        <taxon>Pseudomonadota</taxon>
        <taxon>Gammaproteobacteria</taxon>
        <taxon>Candidatus Kentrum</taxon>
    </lineage>
</organism>
<feature type="compositionally biased region" description="Polar residues" evidence="1">
    <location>
        <begin position="248"/>
        <end position="266"/>
    </location>
</feature>
<accession>A0A450TLT9</accession>
<feature type="transmembrane region" description="Helical" evidence="2">
    <location>
        <begin position="181"/>
        <end position="199"/>
    </location>
</feature>
<evidence type="ECO:0000256" key="2">
    <source>
        <dbReference type="SAM" id="Phobius"/>
    </source>
</evidence>
<name>A0A450TLT9_9GAMM</name>
<keyword evidence="2" id="KW-0812">Transmembrane</keyword>